<feature type="region of interest" description="Disordered" evidence="3">
    <location>
        <begin position="267"/>
        <end position="307"/>
    </location>
</feature>
<evidence type="ECO:0000313" key="5">
    <source>
        <dbReference type="EMBL" id="CAK6957078.1"/>
    </source>
</evidence>
<dbReference type="SMART" id="SM00338">
    <property type="entry name" value="BRLZ"/>
    <property type="match status" value="1"/>
</dbReference>
<comment type="caution">
    <text evidence="5">The sequence shown here is derived from an EMBL/GenBank/DDBJ whole genome shotgun (WGS) entry which is preliminary data.</text>
</comment>
<evidence type="ECO:0000256" key="2">
    <source>
        <dbReference type="ARBA" id="ARBA00061721"/>
    </source>
</evidence>
<dbReference type="PANTHER" id="PTHR23351:SF52">
    <property type="entry name" value="PROTO-ONCOGENE C-FOS-RELATED"/>
    <property type="match status" value="1"/>
</dbReference>
<dbReference type="GO" id="GO:0005634">
    <property type="term" value="C:nucleus"/>
    <property type="evidence" value="ECO:0007669"/>
    <property type="project" value="TreeGrafter"/>
</dbReference>
<comment type="subunit">
    <text evidence="2">Heterodimer.</text>
</comment>
<reference evidence="5 6" key="1">
    <citation type="submission" date="2024-01" db="EMBL/GenBank/DDBJ databases">
        <authorList>
            <person name="Alioto T."/>
            <person name="Alioto T."/>
            <person name="Gomez Garrido J."/>
        </authorList>
    </citation>
    <scope>NUCLEOTIDE SEQUENCE [LARGE SCALE GENOMIC DNA]</scope>
</reference>
<dbReference type="InterPro" id="IPR000837">
    <property type="entry name" value="AP-1"/>
</dbReference>
<dbReference type="Proteomes" id="UP001314229">
    <property type="component" value="Unassembled WGS sequence"/>
</dbReference>
<dbReference type="SUPFAM" id="SSF57959">
    <property type="entry name" value="Leucine zipper domain"/>
    <property type="match status" value="1"/>
</dbReference>
<feature type="compositionally biased region" description="Polar residues" evidence="3">
    <location>
        <begin position="149"/>
        <end position="165"/>
    </location>
</feature>
<accession>A0AAV1NDB8</accession>
<name>A0AAV1NDB8_SCOSC</name>
<protein>
    <submittedName>
        <fullName evidence="5">Proto-oncogene c-Fos</fullName>
    </submittedName>
</protein>
<feature type="region of interest" description="Disordered" evidence="3">
    <location>
        <begin position="82"/>
        <end position="113"/>
    </location>
</feature>
<evidence type="ECO:0000256" key="1">
    <source>
        <dbReference type="ARBA" id="ARBA00058242"/>
    </source>
</evidence>
<dbReference type="InterPro" id="IPR046347">
    <property type="entry name" value="bZIP_sf"/>
</dbReference>
<keyword evidence="6" id="KW-1185">Reference proteome</keyword>
<gene>
    <name evidence="5" type="ORF">FSCOSCO3_A006635</name>
</gene>
<dbReference type="Pfam" id="PF00170">
    <property type="entry name" value="bZIP_1"/>
    <property type="match status" value="1"/>
</dbReference>
<dbReference type="PROSITE" id="PS50217">
    <property type="entry name" value="BZIP"/>
    <property type="match status" value="1"/>
</dbReference>
<dbReference type="PRINTS" id="PR00042">
    <property type="entry name" value="LEUZIPPRFOS"/>
</dbReference>
<organism evidence="5 6">
    <name type="scientific">Scomber scombrus</name>
    <name type="common">Atlantic mackerel</name>
    <name type="synonym">Scomber vernalis</name>
    <dbReference type="NCBI Taxonomy" id="13677"/>
    <lineage>
        <taxon>Eukaryota</taxon>
        <taxon>Metazoa</taxon>
        <taxon>Chordata</taxon>
        <taxon>Craniata</taxon>
        <taxon>Vertebrata</taxon>
        <taxon>Euteleostomi</taxon>
        <taxon>Actinopterygii</taxon>
        <taxon>Neopterygii</taxon>
        <taxon>Teleostei</taxon>
        <taxon>Neoteleostei</taxon>
        <taxon>Acanthomorphata</taxon>
        <taxon>Pelagiaria</taxon>
        <taxon>Scombriformes</taxon>
        <taxon>Scombridae</taxon>
        <taxon>Scomber</taxon>
    </lineage>
</organism>
<dbReference type="FunFam" id="1.20.5.170:FF:000006">
    <property type="entry name" value="fos-related antigen 2 isoform X1"/>
    <property type="match status" value="1"/>
</dbReference>
<feature type="region of interest" description="Disordered" evidence="3">
    <location>
        <begin position="149"/>
        <end position="214"/>
    </location>
</feature>
<dbReference type="Gene3D" id="1.20.5.170">
    <property type="match status" value="1"/>
</dbReference>
<dbReference type="CDD" id="cd14721">
    <property type="entry name" value="bZIP_Fos"/>
    <property type="match status" value="1"/>
</dbReference>
<dbReference type="GO" id="GO:0000978">
    <property type="term" value="F:RNA polymerase II cis-regulatory region sequence-specific DNA binding"/>
    <property type="evidence" value="ECO:0007669"/>
    <property type="project" value="TreeGrafter"/>
</dbReference>
<evidence type="ECO:0000256" key="3">
    <source>
        <dbReference type="SAM" id="MobiDB-lite"/>
    </source>
</evidence>
<dbReference type="AlphaFoldDB" id="A0AAV1NDB8"/>
<proteinExistence type="predicted"/>
<dbReference type="PROSITE" id="PS00036">
    <property type="entry name" value="BZIP_BASIC"/>
    <property type="match status" value="1"/>
</dbReference>
<dbReference type="PANTHER" id="PTHR23351">
    <property type="entry name" value="FOS TRANSCRIPTION FACTOR-RELATED"/>
    <property type="match status" value="1"/>
</dbReference>
<evidence type="ECO:0000259" key="4">
    <source>
        <dbReference type="PROSITE" id="PS50217"/>
    </source>
</evidence>
<dbReference type="EMBL" id="CAWUFR010000027">
    <property type="protein sequence ID" value="CAK6957078.1"/>
    <property type="molecule type" value="Genomic_DNA"/>
</dbReference>
<dbReference type="InterPro" id="IPR004827">
    <property type="entry name" value="bZIP"/>
</dbReference>
<dbReference type="GO" id="GO:0000981">
    <property type="term" value="F:DNA-binding transcription factor activity, RNA polymerase II-specific"/>
    <property type="evidence" value="ECO:0007669"/>
    <property type="project" value="TreeGrafter"/>
</dbReference>
<sequence length="443" mass="48395">MVQSRFIHKILAAHKRRGFHSSRPVTRYIPGEKTPAVLPQRKARVIFVIDQDLLLFFPPSLVMYHNNLTLDMDSVSPTCRTESPVGTLCQKTPEEASSPASSSESNNAKETCEDMSVEATPFVPTVTAISSTPDFQWMVQPTIITSVSPSLGSKQANEPQSSHQATPKAGGNKGKNAVRKGKTEQLSPEEEEKKRVRRERNKMAAAKCRNRRRELTDTLQAETDKLEEEKAALETEIANLLKEKERLEFILATHKPVCQMSEEMESIFQEPAGSPELPPSPDEDRLPEDGTQEAPSLQDMDIPSDPSTAISGNSNILLCASAEINICDLEPSLDIKEGLLDNMLPSLEEKTPMETARSVPDIDLSSSLGVSDWETLYKSVSSDLEPLSTPVVTSTPTCSSYLSVFTFACPELDSFSDGLDSSKGGGGKAESVDILNSPTLLAL</sequence>
<feature type="domain" description="BZIP" evidence="4">
    <location>
        <begin position="191"/>
        <end position="254"/>
    </location>
</feature>
<evidence type="ECO:0000313" key="6">
    <source>
        <dbReference type="Proteomes" id="UP001314229"/>
    </source>
</evidence>
<comment type="function">
    <text evidence="1">Nuclear phosphoprotein which forms a tight but non-covalently linked complex with the JUN/AP-1 transcription factor. FOS has a critical function in regulating the development of cells destined to form and maintain the skeleton. It is thought to have an important role in signal transduction, cell proliferation and differentiation.</text>
</comment>
<feature type="compositionally biased region" description="Low complexity" evidence="3">
    <location>
        <begin position="95"/>
        <end position="108"/>
    </location>
</feature>